<comment type="caution">
    <text evidence="1">The sequence shown here is derived from an EMBL/GenBank/DDBJ whole genome shotgun (WGS) entry which is preliminary data.</text>
</comment>
<name>A0A366DKB6_9HYPH</name>
<gene>
    <name evidence="1" type="ORF">DFR47_11381</name>
</gene>
<reference evidence="1 2" key="1">
    <citation type="submission" date="2018-06" db="EMBL/GenBank/DDBJ databases">
        <title>Genomic Encyclopedia of Type Strains, Phase IV (KMG-IV): sequencing the most valuable type-strain genomes for metagenomic binning, comparative biology and taxonomic classification.</title>
        <authorList>
            <person name="Goeker M."/>
        </authorList>
    </citation>
    <scope>NUCLEOTIDE SEQUENCE [LARGE SCALE GENOMIC DNA]</scope>
    <source>
        <strain evidence="1 2">DSM 25619</strain>
    </source>
</reference>
<keyword evidence="2" id="KW-1185">Reference proteome</keyword>
<evidence type="ECO:0000313" key="2">
    <source>
        <dbReference type="Proteomes" id="UP000252893"/>
    </source>
</evidence>
<sequence length="144" mass="16301">MKIHEVFSVSADVDEALLIDMDYSGLEGRTRAIVAYRESDPYSPLTPLITQWLADNNPEILPYIPPEPEPEQPISIPAVTFWERTTEAEGTAIETMLNQQPFRVRQIFMTAQSYRSDHELWPLLQSAAIGLFGEERAAELLAQP</sequence>
<protein>
    <submittedName>
        <fullName evidence="1">Uncharacterized protein</fullName>
    </submittedName>
</protein>
<evidence type="ECO:0000313" key="1">
    <source>
        <dbReference type="EMBL" id="RBO90520.1"/>
    </source>
</evidence>
<dbReference type="Proteomes" id="UP000252893">
    <property type="component" value="Unassembled WGS sequence"/>
</dbReference>
<proteinExistence type="predicted"/>
<dbReference type="EMBL" id="QNRH01000013">
    <property type="protein sequence ID" value="RBO90520.1"/>
    <property type="molecule type" value="Genomic_DNA"/>
</dbReference>
<dbReference type="AlphaFoldDB" id="A0A366DKB6"/>
<accession>A0A366DKB6</accession>
<organism evidence="1 2">
    <name type="scientific">Pseudochrobactrum asaccharolyticum</name>
    <dbReference type="NCBI Taxonomy" id="354351"/>
    <lineage>
        <taxon>Bacteria</taxon>
        <taxon>Pseudomonadati</taxon>
        <taxon>Pseudomonadota</taxon>
        <taxon>Alphaproteobacteria</taxon>
        <taxon>Hyphomicrobiales</taxon>
        <taxon>Brucellaceae</taxon>
        <taxon>Pseudochrobactrum</taxon>
    </lineage>
</organism>
<dbReference type="RefSeq" id="WP_113946269.1">
    <property type="nucleotide sequence ID" value="NZ_JBHEEG010000005.1"/>
</dbReference>
<dbReference type="OrthoDB" id="8455150at2"/>